<evidence type="ECO:0000313" key="2">
    <source>
        <dbReference type="Proteomes" id="UP000828048"/>
    </source>
</evidence>
<organism evidence="1 2">
    <name type="scientific">Vaccinium darrowii</name>
    <dbReference type="NCBI Taxonomy" id="229202"/>
    <lineage>
        <taxon>Eukaryota</taxon>
        <taxon>Viridiplantae</taxon>
        <taxon>Streptophyta</taxon>
        <taxon>Embryophyta</taxon>
        <taxon>Tracheophyta</taxon>
        <taxon>Spermatophyta</taxon>
        <taxon>Magnoliopsida</taxon>
        <taxon>eudicotyledons</taxon>
        <taxon>Gunneridae</taxon>
        <taxon>Pentapetalae</taxon>
        <taxon>asterids</taxon>
        <taxon>Ericales</taxon>
        <taxon>Ericaceae</taxon>
        <taxon>Vaccinioideae</taxon>
        <taxon>Vaccinieae</taxon>
        <taxon>Vaccinium</taxon>
    </lineage>
</organism>
<sequence length="375" mass="42293">MAPIKPRTEENEIGPEAMEPGAVSIPPEVESTSRPVNEGKNEVEIDVAGKRNFMVSLWESLVGVKNFVEEKWLKHFSGGRIDRTRAYQVWPGNNVFFFRGRLICGPDPRGLLLTAISIGLSSWIFAVYIATDYPNRSSLITTVSVISTLIVIVNLIVVSTIDPGIIPRNDESLVREIGTSGRNRKKRVTVNGKEVKLKHCRTCKIFRPPRSCHCAICDNCVEKFDHHCPWIGQCIGLRNYRFYLTFLVTALVFFTYNFAFCFWRIHQKVFVANTGFLGLLKNCPETLALASFSIVAIGFLSCLAVCHVYLISINQTFYENFRQRYASSRNPHDEGILTNIKEALFARLPPSRVDFRAEVTPGELNVRCHSSVGLI</sequence>
<protein>
    <submittedName>
        <fullName evidence="1">Uncharacterized protein</fullName>
    </submittedName>
</protein>
<accession>A0ACB7Z249</accession>
<comment type="caution">
    <text evidence="1">The sequence shown here is derived from an EMBL/GenBank/DDBJ whole genome shotgun (WGS) entry which is preliminary data.</text>
</comment>
<keyword evidence="2" id="KW-1185">Reference proteome</keyword>
<reference evidence="1 2" key="1">
    <citation type="journal article" date="2021" name="Hortic Res">
        <title>High-quality reference genome and annotation aids understanding of berry development for evergreen blueberry (Vaccinium darrowii).</title>
        <authorList>
            <person name="Yu J."/>
            <person name="Hulse-Kemp A.M."/>
            <person name="Babiker E."/>
            <person name="Staton M."/>
        </authorList>
    </citation>
    <scope>NUCLEOTIDE SEQUENCE [LARGE SCALE GENOMIC DNA]</scope>
    <source>
        <strain evidence="2">cv. NJ 8807/NJ 8810</strain>
        <tissue evidence="1">Young leaf</tissue>
    </source>
</reference>
<gene>
    <name evidence="1" type="ORF">Vadar_002896</name>
</gene>
<evidence type="ECO:0000313" key="1">
    <source>
        <dbReference type="EMBL" id="KAH7859582.1"/>
    </source>
</evidence>
<name>A0ACB7Z249_9ERIC</name>
<dbReference type="EMBL" id="CM037154">
    <property type="protein sequence ID" value="KAH7859582.1"/>
    <property type="molecule type" value="Genomic_DNA"/>
</dbReference>
<dbReference type="Proteomes" id="UP000828048">
    <property type="component" value="Chromosome 4"/>
</dbReference>
<proteinExistence type="predicted"/>